<dbReference type="InterPro" id="IPR036872">
    <property type="entry name" value="CH_dom_sf"/>
</dbReference>
<dbReference type="Proteomes" id="UP000481153">
    <property type="component" value="Unassembled WGS sequence"/>
</dbReference>
<dbReference type="PROSITE" id="PS00020">
    <property type="entry name" value="ACTININ_2"/>
    <property type="match status" value="1"/>
</dbReference>
<dbReference type="SMART" id="SM00033">
    <property type="entry name" value="CH"/>
    <property type="match status" value="2"/>
</dbReference>
<feature type="domain" description="Calponin-homology (CH)" evidence="3">
    <location>
        <begin position="132"/>
        <end position="235"/>
    </location>
</feature>
<evidence type="ECO:0000259" key="3">
    <source>
        <dbReference type="PROSITE" id="PS50021"/>
    </source>
</evidence>
<dbReference type="Pfam" id="PF00307">
    <property type="entry name" value="CH"/>
    <property type="match status" value="2"/>
</dbReference>
<dbReference type="InterPro" id="IPR001589">
    <property type="entry name" value="Actinin_actin-bd_CS"/>
</dbReference>
<keyword evidence="5" id="KW-1185">Reference proteome</keyword>
<dbReference type="SUPFAM" id="SSF47576">
    <property type="entry name" value="Calponin-homology domain, CH-domain"/>
    <property type="match status" value="1"/>
</dbReference>
<gene>
    <name evidence="4" type="ORF">Ae201684_015340</name>
</gene>
<dbReference type="Gene3D" id="1.10.418.10">
    <property type="entry name" value="Calponin-like domain"/>
    <property type="match status" value="2"/>
</dbReference>
<evidence type="ECO:0000256" key="2">
    <source>
        <dbReference type="ARBA" id="ARBA00023203"/>
    </source>
</evidence>
<dbReference type="GO" id="GO:0003779">
    <property type="term" value="F:actin binding"/>
    <property type="evidence" value="ECO:0007669"/>
    <property type="project" value="UniProtKB-KW"/>
</dbReference>
<sequence>MGIDRRPSNIQSGDEFWIDVQKKAFTRWANSHLKELPITDLYQDLSDGLRLIALLDELSEHRFTAKYNKEPRYRIHKLENLNLVFGFLAKEHVLVTNIGSSDILDGNSKLILGLMWTIIKRYQVADIAVDGVSGKDGLLLWCNQILEPYELHVSNFTTHWSNGLAFCYLLHAYNATLVNLQDLSPDHGPDNLALAFSLLETHLAIPSLLSPEDLQGKVDEKSVLTYVSMVFQAITKPEKKSTEVPAAKPVEATADEETTAIEDATQLAPIQEESSLWTSIQTYEKAEERSPPLIQSLVSTPAATTTSLPPTKETPVSFAALSPVLTLLYPVRAFKLGKTK</sequence>
<dbReference type="InterPro" id="IPR001715">
    <property type="entry name" value="CH_dom"/>
</dbReference>
<dbReference type="PROSITE" id="PS00019">
    <property type="entry name" value="ACTININ_1"/>
    <property type="match status" value="1"/>
</dbReference>
<dbReference type="VEuPathDB" id="FungiDB:AeMF1_020259"/>
<proteinExistence type="predicted"/>
<evidence type="ECO:0000313" key="4">
    <source>
        <dbReference type="EMBL" id="KAF0726452.1"/>
    </source>
</evidence>
<reference evidence="4 5" key="1">
    <citation type="submission" date="2019-07" db="EMBL/GenBank/DDBJ databases">
        <title>Genomics analysis of Aphanomyces spp. identifies a new class of oomycete effector associated with host adaptation.</title>
        <authorList>
            <person name="Gaulin E."/>
        </authorList>
    </citation>
    <scope>NUCLEOTIDE SEQUENCE [LARGE SCALE GENOMIC DNA]</scope>
    <source>
        <strain evidence="4 5">ATCC 201684</strain>
    </source>
</reference>
<evidence type="ECO:0000256" key="1">
    <source>
        <dbReference type="ARBA" id="ARBA00022737"/>
    </source>
</evidence>
<keyword evidence="1" id="KW-0677">Repeat</keyword>
<keyword evidence="2" id="KW-0009">Actin-binding</keyword>
<dbReference type="AlphaFoldDB" id="A0A6G0WH37"/>
<dbReference type="PROSITE" id="PS50021">
    <property type="entry name" value="CH"/>
    <property type="match status" value="2"/>
</dbReference>
<feature type="domain" description="Calponin-homology (CH)" evidence="3">
    <location>
        <begin position="19"/>
        <end position="123"/>
    </location>
</feature>
<dbReference type="EMBL" id="VJMJ01000216">
    <property type="protein sequence ID" value="KAF0726452.1"/>
    <property type="molecule type" value="Genomic_DNA"/>
</dbReference>
<accession>A0A6G0WH37</accession>
<dbReference type="PANTHER" id="PTHR11915">
    <property type="entry name" value="SPECTRIN/FILAMIN RELATED CYTOSKELETAL PROTEIN"/>
    <property type="match status" value="1"/>
</dbReference>
<protein>
    <recommendedName>
        <fullName evidence="3">Calponin-homology (CH) domain-containing protein</fullName>
    </recommendedName>
</protein>
<comment type="caution">
    <text evidence="4">The sequence shown here is derived from an EMBL/GenBank/DDBJ whole genome shotgun (WGS) entry which is preliminary data.</text>
</comment>
<evidence type="ECO:0000313" key="5">
    <source>
        <dbReference type="Proteomes" id="UP000481153"/>
    </source>
</evidence>
<name>A0A6G0WH37_9STRA</name>
<organism evidence="4 5">
    <name type="scientific">Aphanomyces euteiches</name>
    <dbReference type="NCBI Taxonomy" id="100861"/>
    <lineage>
        <taxon>Eukaryota</taxon>
        <taxon>Sar</taxon>
        <taxon>Stramenopiles</taxon>
        <taxon>Oomycota</taxon>
        <taxon>Saprolegniomycetes</taxon>
        <taxon>Saprolegniales</taxon>
        <taxon>Verrucalvaceae</taxon>
        <taxon>Aphanomyces</taxon>
    </lineage>
</organism>